<dbReference type="PROSITE" id="PS50983">
    <property type="entry name" value="FE_B12_PBP"/>
    <property type="match status" value="1"/>
</dbReference>
<gene>
    <name evidence="2" type="ORF">ACFQ1M_09180</name>
</gene>
<protein>
    <submittedName>
        <fullName evidence="2">ABC transporter substrate-binding protein</fullName>
    </submittedName>
</protein>
<dbReference type="EMBL" id="JBHTJH010000005">
    <property type="protein sequence ID" value="MFD0862383.1"/>
    <property type="molecule type" value="Genomic_DNA"/>
</dbReference>
<dbReference type="InterPro" id="IPR050902">
    <property type="entry name" value="ABC_Transporter_SBP"/>
</dbReference>
<dbReference type="InterPro" id="IPR002491">
    <property type="entry name" value="ABC_transptr_periplasmic_BD"/>
</dbReference>
<comment type="caution">
    <text evidence="2">The sequence shown here is derived from an EMBL/GenBank/DDBJ whole genome shotgun (WGS) entry which is preliminary data.</text>
</comment>
<evidence type="ECO:0000313" key="3">
    <source>
        <dbReference type="Proteomes" id="UP001596978"/>
    </source>
</evidence>
<sequence>MNKSILPFLLLLLVSCGKEKKEQPAPFEKPQQENTTVIKYAAGFTIEKGEVLTTIEVSTPWPDAERTYKYALIPREKALYTSVNVDTYDAVILTPVERLVVTSTTHIPALEMLDVEGTLVGFPSIEYISSEKTRRNVEAGKVKEVGSNEAINTEVLIDLQPEVVIGFSINSSNKAYERIKSANIPVVYNGDWTERTPLGRAEWIKFFAPFFGKEKAGDSVFSSIEKEYLKAREMVKKTTNRPSVLGGAMYKDVWYLPAGESFQAQFLKDANADYLWEDSEGTGSLSLSFENVLEKAKNVEFWIAPGQFSSYQEMKEADNHYEQFAAFQNKNIYTFNLTKGATGGILYYELAPYQPHIVLKDMIKILHPTIPFEHENVFFKPLK</sequence>
<dbReference type="Pfam" id="PF01497">
    <property type="entry name" value="Peripla_BP_2"/>
    <property type="match status" value="1"/>
</dbReference>
<feature type="domain" description="Fe/B12 periplasmic-binding" evidence="1">
    <location>
        <begin position="98"/>
        <end position="370"/>
    </location>
</feature>
<dbReference type="Gene3D" id="3.40.50.1980">
    <property type="entry name" value="Nitrogenase molybdenum iron protein domain"/>
    <property type="match status" value="2"/>
</dbReference>
<keyword evidence="3" id="KW-1185">Reference proteome</keyword>
<reference evidence="3" key="1">
    <citation type="journal article" date="2019" name="Int. J. Syst. Evol. Microbiol.">
        <title>The Global Catalogue of Microorganisms (GCM) 10K type strain sequencing project: providing services to taxonomists for standard genome sequencing and annotation.</title>
        <authorList>
            <consortium name="The Broad Institute Genomics Platform"/>
            <consortium name="The Broad Institute Genome Sequencing Center for Infectious Disease"/>
            <person name="Wu L."/>
            <person name="Ma J."/>
        </authorList>
    </citation>
    <scope>NUCLEOTIDE SEQUENCE [LARGE SCALE GENOMIC DNA]</scope>
    <source>
        <strain evidence="3">CCUG 62952</strain>
    </source>
</reference>
<dbReference type="Proteomes" id="UP001596978">
    <property type="component" value="Unassembled WGS sequence"/>
</dbReference>
<dbReference type="PROSITE" id="PS51257">
    <property type="entry name" value="PROKAR_LIPOPROTEIN"/>
    <property type="match status" value="1"/>
</dbReference>
<organism evidence="2 3">
    <name type="scientific">Sungkyunkwania multivorans</name>
    <dbReference type="NCBI Taxonomy" id="1173618"/>
    <lineage>
        <taxon>Bacteria</taxon>
        <taxon>Pseudomonadati</taxon>
        <taxon>Bacteroidota</taxon>
        <taxon>Flavobacteriia</taxon>
        <taxon>Flavobacteriales</taxon>
        <taxon>Flavobacteriaceae</taxon>
        <taxon>Sungkyunkwania</taxon>
    </lineage>
</organism>
<dbReference type="SUPFAM" id="SSF53807">
    <property type="entry name" value="Helical backbone' metal receptor"/>
    <property type="match status" value="1"/>
</dbReference>
<proteinExistence type="predicted"/>
<evidence type="ECO:0000313" key="2">
    <source>
        <dbReference type="EMBL" id="MFD0862383.1"/>
    </source>
</evidence>
<name>A0ABW3D0L8_9FLAO</name>
<accession>A0ABW3D0L8</accession>
<dbReference type="RefSeq" id="WP_386407263.1">
    <property type="nucleotide sequence ID" value="NZ_JBHTJH010000005.1"/>
</dbReference>
<evidence type="ECO:0000259" key="1">
    <source>
        <dbReference type="PROSITE" id="PS50983"/>
    </source>
</evidence>
<dbReference type="PANTHER" id="PTHR30535:SF34">
    <property type="entry name" value="MOLYBDATE-BINDING PROTEIN MOLA"/>
    <property type="match status" value="1"/>
</dbReference>
<dbReference type="PANTHER" id="PTHR30535">
    <property type="entry name" value="VITAMIN B12-BINDING PROTEIN"/>
    <property type="match status" value="1"/>
</dbReference>